<reference evidence="2" key="1">
    <citation type="submission" date="2016-10" db="EMBL/GenBank/DDBJ databases">
        <authorList>
            <person name="Varghese N."/>
            <person name="Submissions S."/>
        </authorList>
    </citation>
    <scope>NUCLEOTIDE SEQUENCE [LARGE SCALE GENOMIC DNA]</scope>
    <source>
        <strain evidence="2">M83</strain>
    </source>
</reference>
<name>A0A1G9WGE5_9FIRM</name>
<gene>
    <name evidence="1" type="ORF">SAMN05216544_1201</name>
</gene>
<evidence type="ECO:0000313" key="2">
    <source>
        <dbReference type="Proteomes" id="UP000187651"/>
    </source>
</evidence>
<accession>A0A1G9WGE5</accession>
<dbReference type="EMBL" id="FNHZ01000003">
    <property type="protein sequence ID" value="SDM83642.1"/>
    <property type="molecule type" value="Genomic_DNA"/>
</dbReference>
<proteinExistence type="predicted"/>
<organism evidence="1 2">
    <name type="scientific">Lachnospira pectinoschiza</name>
    <dbReference type="NCBI Taxonomy" id="28052"/>
    <lineage>
        <taxon>Bacteria</taxon>
        <taxon>Bacillati</taxon>
        <taxon>Bacillota</taxon>
        <taxon>Clostridia</taxon>
        <taxon>Lachnospirales</taxon>
        <taxon>Lachnospiraceae</taxon>
        <taxon>Lachnospira</taxon>
    </lineage>
</organism>
<dbReference type="RefSeq" id="WP_180364701.1">
    <property type="nucleotide sequence ID" value="NZ_FNHZ01000003.1"/>
</dbReference>
<dbReference type="Proteomes" id="UP000187651">
    <property type="component" value="Unassembled WGS sequence"/>
</dbReference>
<evidence type="ECO:0000313" key="1">
    <source>
        <dbReference type="EMBL" id="SDM83642.1"/>
    </source>
</evidence>
<protein>
    <submittedName>
        <fullName evidence="1">Uncharacterized protein</fullName>
    </submittedName>
</protein>
<dbReference type="AlphaFoldDB" id="A0A1G9WGE5"/>
<keyword evidence="2" id="KW-1185">Reference proteome</keyword>
<sequence>MEEEMGMTNKQFQGFIRLILRIVNNALEKNPDNKDIKELQDILNDMLEDK</sequence>